<evidence type="ECO:0000259" key="5">
    <source>
        <dbReference type="PROSITE" id="PS50977"/>
    </source>
</evidence>
<evidence type="ECO:0000256" key="3">
    <source>
        <dbReference type="ARBA" id="ARBA00023163"/>
    </source>
</evidence>
<gene>
    <name evidence="6" type="ORF">DSOL_4228</name>
</gene>
<dbReference type="OrthoDB" id="9785164at2"/>
<feature type="domain" description="HTH tetR-type" evidence="5">
    <location>
        <begin position="3"/>
        <end position="63"/>
    </location>
</feature>
<dbReference type="Gene3D" id="1.10.357.10">
    <property type="entry name" value="Tetracycline Repressor, domain 2"/>
    <property type="match status" value="1"/>
</dbReference>
<organism evidence="6 7">
    <name type="scientific">Desulfosporosinus metallidurans</name>
    <dbReference type="NCBI Taxonomy" id="1888891"/>
    <lineage>
        <taxon>Bacteria</taxon>
        <taxon>Bacillati</taxon>
        <taxon>Bacillota</taxon>
        <taxon>Clostridia</taxon>
        <taxon>Eubacteriales</taxon>
        <taxon>Desulfitobacteriaceae</taxon>
        <taxon>Desulfosporosinus</taxon>
    </lineage>
</organism>
<name>A0A1Q8QL76_9FIRM</name>
<evidence type="ECO:0000256" key="4">
    <source>
        <dbReference type="PROSITE-ProRule" id="PRU00335"/>
    </source>
</evidence>
<evidence type="ECO:0000313" key="7">
    <source>
        <dbReference type="Proteomes" id="UP000186102"/>
    </source>
</evidence>
<protein>
    <submittedName>
        <fullName evidence="6">Transcriptional regulator, TetR family</fullName>
    </submittedName>
</protein>
<dbReference type="PRINTS" id="PR00455">
    <property type="entry name" value="HTHTETR"/>
</dbReference>
<proteinExistence type="predicted"/>
<keyword evidence="7" id="KW-1185">Reference proteome</keyword>
<keyword evidence="3" id="KW-0804">Transcription</keyword>
<dbReference type="GO" id="GO:0000976">
    <property type="term" value="F:transcription cis-regulatory region binding"/>
    <property type="evidence" value="ECO:0007669"/>
    <property type="project" value="TreeGrafter"/>
</dbReference>
<dbReference type="Gene3D" id="1.10.10.60">
    <property type="entry name" value="Homeodomain-like"/>
    <property type="match status" value="1"/>
</dbReference>
<evidence type="ECO:0000313" key="6">
    <source>
        <dbReference type="EMBL" id="OLN28084.1"/>
    </source>
</evidence>
<dbReference type="InterPro" id="IPR050109">
    <property type="entry name" value="HTH-type_TetR-like_transc_reg"/>
</dbReference>
<dbReference type="SUPFAM" id="SSF48498">
    <property type="entry name" value="Tetracyclin repressor-like, C-terminal domain"/>
    <property type="match status" value="1"/>
</dbReference>
<dbReference type="Pfam" id="PF00440">
    <property type="entry name" value="TetR_N"/>
    <property type="match status" value="1"/>
</dbReference>
<dbReference type="Proteomes" id="UP000186102">
    <property type="component" value="Unassembled WGS sequence"/>
</dbReference>
<keyword evidence="2 4" id="KW-0238">DNA-binding</keyword>
<dbReference type="InterPro" id="IPR036271">
    <property type="entry name" value="Tet_transcr_reg_TetR-rel_C_sf"/>
</dbReference>
<dbReference type="RefSeq" id="WP_075366600.1">
    <property type="nucleotide sequence ID" value="NZ_MLBF01000047.1"/>
</dbReference>
<feature type="DNA-binding region" description="H-T-H motif" evidence="4">
    <location>
        <begin position="26"/>
        <end position="45"/>
    </location>
</feature>
<dbReference type="InterPro" id="IPR009057">
    <property type="entry name" value="Homeodomain-like_sf"/>
</dbReference>
<comment type="caution">
    <text evidence="6">The sequence shown here is derived from an EMBL/GenBank/DDBJ whole genome shotgun (WGS) entry which is preliminary data.</text>
</comment>
<dbReference type="AlphaFoldDB" id="A0A1Q8QL76"/>
<sequence>MSDQKEKVIFQAALEVFAAKGFERATMDEISTKAGVAKGTLFYRYKSKDDLFLNLIRGAIDLFLSEVLLATHDLENASARLSKAIEVQTRLSYEHPEFTKLLLSEVWGNHERQRLFRANLETYLSFLQTIIEEGVANNELRATDSALLAASIFGMTAAASLHLLLSQGELHLEDTVQELQHYLLEGI</sequence>
<dbReference type="PROSITE" id="PS50977">
    <property type="entry name" value="HTH_TETR_2"/>
    <property type="match status" value="1"/>
</dbReference>
<dbReference type="PANTHER" id="PTHR30055">
    <property type="entry name" value="HTH-TYPE TRANSCRIPTIONAL REGULATOR RUTR"/>
    <property type="match status" value="1"/>
</dbReference>
<keyword evidence="1" id="KW-0805">Transcription regulation</keyword>
<dbReference type="InterPro" id="IPR001647">
    <property type="entry name" value="HTH_TetR"/>
</dbReference>
<accession>A0A1Q8QL76</accession>
<reference evidence="6 7" key="1">
    <citation type="submission" date="2016-09" db="EMBL/GenBank/DDBJ databases">
        <title>Complete genome of Desulfosporosinus sp. OL.</title>
        <authorList>
            <person name="Mardanov A."/>
            <person name="Beletsky A."/>
            <person name="Panova A."/>
            <person name="Karnachuk O."/>
            <person name="Ravin N."/>
        </authorList>
    </citation>
    <scope>NUCLEOTIDE SEQUENCE [LARGE SCALE GENOMIC DNA]</scope>
    <source>
        <strain evidence="6 7">OL</strain>
    </source>
</reference>
<dbReference type="STRING" id="1888891.DSOL_4228"/>
<dbReference type="GO" id="GO:0003700">
    <property type="term" value="F:DNA-binding transcription factor activity"/>
    <property type="evidence" value="ECO:0007669"/>
    <property type="project" value="TreeGrafter"/>
</dbReference>
<dbReference type="PANTHER" id="PTHR30055:SF234">
    <property type="entry name" value="HTH-TYPE TRANSCRIPTIONAL REGULATOR BETI"/>
    <property type="match status" value="1"/>
</dbReference>
<dbReference type="EMBL" id="MLBF01000047">
    <property type="protein sequence ID" value="OLN28084.1"/>
    <property type="molecule type" value="Genomic_DNA"/>
</dbReference>
<dbReference type="Pfam" id="PF17932">
    <property type="entry name" value="TetR_C_24"/>
    <property type="match status" value="1"/>
</dbReference>
<dbReference type="SUPFAM" id="SSF46689">
    <property type="entry name" value="Homeodomain-like"/>
    <property type="match status" value="1"/>
</dbReference>
<evidence type="ECO:0000256" key="1">
    <source>
        <dbReference type="ARBA" id="ARBA00023015"/>
    </source>
</evidence>
<dbReference type="InterPro" id="IPR041490">
    <property type="entry name" value="KstR2_TetR_C"/>
</dbReference>
<evidence type="ECO:0000256" key="2">
    <source>
        <dbReference type="ARBA" id="ARBA00023125"/>
    </source>
</evidence>